<dbReference type="OrthoDB" id="3681440at2"/>
<gene>
    <name evidence="1" type="ORF">FKR81_37645</name>
</gene>
<reference evidence="1 2" key="1">
    <citation type="submission" date="2019-07" db="EMBL/GenBank/DDBJ databases">
        <title>Lentzea xizangensis sp. nov., isolated from Qinghai-Tibetan Plateau Soils.</title>
        <authorList>
            <person name="Huang J."/>
        </authorList>
    </citation>
    <scope>NUCLEOTIDE SEQUENCE [LARGE SCALE GENOMIC DNA]</scope>
    <source>
        <strain evidence="1 2">FXJ1.1311</strain>
    </source>
</reference>
<proteinExistence type="predicted"/>
<protein>
    <submittedName>
        <fullName evidence="1">Uncharacterized protein</fullName>
    </submittedName>
</protein>
<name>A0A563EHN8_9PSEU</name>
<keyword evidence="2" id="KW-1185">Reference proteome</keyword>
<evidence type="ECO:0000313" key="1">
    <source>
        <dbReference type="EMBL" id="TWP45948.1"/>
    </source>
</evidence>
<dbReference type="RefSeq" id="WP_146359130.1">
    <property type="nucleotide sequence ID" value="NZ_VOBR01000037.1"/>
</dbReference>
<accession>A0A563EHN8</accession>
<comment type="caution">
    <text evidence="1">The sequence shown here is derived from an EMBL/GenBank/DDBJ whole genome shotgun (WGS) entry which is preliminary data.</text>
</comment>
<dbReference type="AlphaFoldDB" id="A0A563EHN8"/>
<sequence>MPELNQKYDWVKHLDVVLTFAVVSGRSVDDAVRTYGGNPAEPQLMTTVEAEDAALDDEGHAYVQVFAHQGAVVALENNSWSGTIPEIARRASADGGHFFSVHWNVNGAFQVVEADGGKVTAFFDPMRVGANDPGEVQPAWLDDVHFEPGQLRTACLTLVERQSGIVFAQEWLVKKLPTYRIPDVDELFRSVEGASTP</sequence>
<evidence type="ECO:0000313" key="2">
    <source>
        <dbReference type="Proteomes" id="UP000316639"/>
    </source>
</evidence>
<organism evidence="1 2">
    <name type="scientific">Lentzea tibetensis</name>
    <dbReference type="NCBI Taxonomy" id="2591470"/>
    <lineage>
        <taxon>Bacteria</taxon>
        <taxon>Bacillati</taxon>
        <taxon>Actinomycetota</taxon>
        <taxon>Actinomycetes</taxon>
        <taxon>Pseudonocardiales</taxon>
        <taxon>Pseudonocardiaceae</taxon>
        <taxon>Lentzea</taxon>
    </lineage>
</organism>
<dbReference type="Proteomes" id="UP000316639">
    <property type="component" value="Unassembled WGS sequence"/>
</dbReference>
<dbReference type="EMBL" id="VOBR01000037">
    <property type="protein sequence ID" value="TWP45948.1"/>
    <property type="molecule type" value="Genomic_DNA"/>
</dbReference>